<feature type="transmembrane region" description="Helical" evidence="1">
    <location>
        <begin position="184"/>
        <end position="204"/>
    </location>
</feature>
<feature type="transmembrane region" description="Helical" evidence="1">
    <location>
        <begin position="159"/>
        <end position="179"/>
    </location>
</feature>
<feature type="transmembrane region" description="Helical" evidence="1">
    <location>
        <begin position="98"/>
        <end position="116"/>
    </location>
</feature>
<feature type="transmembrane region" description="Helical" evidence="1">
    <location>
        <begin position="64"/>
        <end position="86"/>
    </location>
</feature>
<keyword evidence="1" id="KW-0812">Transmembrane</keyword>
<organism evidence="2 3">
    <name type="scientific">Dyadobacter luteus</name>
    <dbReference type="NCBI Taxonomy" id="2259619"/>
    <lineage>
        <taxon>Bacteria</taxon>
        <taxon>Pseudomonadati</taxon>
        <taxon>Bacteroidota</taxon>
        <taxon>Cytophagia</taxon>
        <taxon>Cytophagales</taxon>
        <taxon>Spirosomataceae</taxon>
        <taxon>Dyadobacter</taxon>
    </lineage>
</organism>
<accession>A0A3D8YIK5</accession>
<keyword evidence="1" id="KW-1133">Transmembrane helix</keyword>
<dbReference type="OrthoDB" id="9788724at2"/>
<proteinExistence type="predicted"/>
<name>A0A3D8YIK5_9BACT</name>
<feature type="transmembrane region" description="Helical" evidence="1">
    <location>
        <begin position="280"/>
        <end position="302"/>
    </location>
</feature>
<feature type="transmembrane region" description="Helical" evidence="1">
    <location>
        <begin position="249"/>
        <end position="268"/>
    </location>
</feature>
<feature type="transmembrane region" description="Helical" evidence="1">
    <location>
        <begin position="216"/>
        <end position="237"/>
    </location>
</feature>
<evidence type="ECO:0000313" key="2">
    <source>
        <dbReference type="EMBL" id="REA64527.1"/>
    </source>
</evidence>
<dbReference type="PANTHER" id="PTHR31061:SF24">
    <property type="entry name" value="LD22376P"/>
    <property type="match status" value="1"/>
</dbReference>
<reference evidence="2 3" key="1">
    <citation type="submission" date="2018-07" db="EMBL/GenBank/DDBJ databases">
        <title>Dyadobacter roseus sp. nov., isolated from rose rhizosphere soil.</title>
        <authorList>
            <person name="Chen L."/>
        </authorList>
    </citation>
    <scope>NUCLEOTIDE SEQUENCE [LARGE SCALE GENOMIC DNA]</scope>
    <source>
        <strain evidence="2 3">RS19</strain>
    </source>
</reference>
<feature type="transmembrane region" description="Helical" evidence="1">
    <location>
        <begin position="357"/>
        <end position="375"/>
    </location>
</feature>
<protein>
    <submittedName>
        <fullName evidence="2">DUF5009 domain-containing protein</fullName>
    </submittedName>
</protein>
<dbReference type="PANTHER" id="PTHR31061">
    <property type="entry name" value="LD22376P"/>
    <property type="match status" value="1"/>
</dbReference>
<keyword evidence="3" id="KW-1185">Reference proteome</keyword>
<keyword evidence="1" id="KW-0472">Membrane</keyword>
<feature type="transmembrane region" description="Helical" evidence="1">
    <location>
        <begin position="322"/>
        <end position="345"/>
    </location>
</feature>
<feature type="transmembrane region" description="Helical" evidence="1">
    <location>
        <begin position="128"/>
        <end position="147"/>
    </location>
</feature>
<evidence type="ECO:0000256" key="1">
    <source>
        <dbReference type="SAM" id="Phobius"/>
    </source>
</evidence>
<dbReference type="AlphaFoldDB" id="A0A3D8YIK5"/>
<dbReference type="EMBL" id="QNUL01000001">
    <property type="protein sequence ID" value="REA64527.1"/>
    <property type="molecule type" value="Genomic_DNA"/>
</dbReference>
<evidence type="ECO:0000313" key="3">
    <source>
        <dbReference type="Proteomes" id="UP000256373"/>
    </source>
</evidence>
<sequence length="379" mass="43263">MFLMIFVNDFWTLEDVPVWLLHTAAEADAMGFSDVIFPMFLFIVGLSLPFAINNRMTKGDSNRVVLQHIVERTFALLLMGIFLVNFENMRSEVMMIPKYVWEILLIAAFFLIWNVYPNKPERKRLYTALKVSGYVVLIVLAAVYQGGTKEDPRWMETHWWGILGLIGWSYLICSVVYLYFRQRLLLVIFSWFVLVLFNLADFAGWLTPLDAIRNTFWIVGSGAMPAFTMAGVVASMLYQRHFRKDNATIFIAILILLGVLSLLFGFGTRPFWGSSKIRATPAWLGICTGVSFIVYAFFFWLVEMADRKNWANALKPAGEATLTCYLIPYIWYALVTIAGVSLPLFLRTGMIGLVKSLLFSLFIILLTGLINRLGVKLKI</sequence>
<gene>
    <name evidence="2" type="ORF">DSL64_01140</name>
</gene>
<dbReference type="Proteomes" id="UP000256373">
    <property type="component" value="Unassembled WGS sequence"/>
</dbReference>
<comment type="caution">
    <text evidence="2">The sequence shown here is derived from an EMBL/GenBank/DDBJ whole genome shotgun (WGS) entry which is preliminary data.</text>
</comment>
<feature type="transmembrane region" description="Helical" evidence="1">
    <location>
        <begin position="35"/>
        <end position="52"/>
    </location>
</feature>